<dbReference type="InterPro" id="IPR050276">
    <property type="entry name" value="MshD_Acetyltransferase"/>
</dbReference>
<comment type="caution">
    <text evidence="2">The sequence shown here is derived from an EMBL/GenBank/DDBJ whole genome shotgun (WGS) entry which is preliminary data.</text>
</comment>
<dbReference type="InterPro" id="IPR016181">
    <property type="entry name" value="Acyl_CoA_acyltransferase"/>
</dbReference>
<accession>A0A1F4WJ03</accession>
<dbReference type="InterPro" id="IPR000182">
    <property type="entry name" value="GNAT_dom"/>
</dbReference>
<evidence type="ECO:0000313" key="2">
    <source>
        <dbReference type="EMBL" id="OGC69318.1"/>
    </source>
</evidence>
<sequence>MENINVQKIEKSDAERFFELYKAISLSDFDKWSEESKEKWFSDDYSLDYWKNLLEEDKLPIFVAVENNKFVGYVMLEGINFGVGYLGWIGVLKDLQGKGVGSILIKKIEDWSSRNGIHKLELETQEPTLQIFYEKHGFTLEGIRKNSWQHLDNYMFGKELTGSSNS</sequence>
<dbReference type="EMBL" id="MEWA01000023">
    <property type="protein sequence ID" value="OGC69318.1"/>
    <property type="molecule type" value="Genomic_DNA"/>
</dbReference>
<evidence type="ECO:0000259" key="1">
    <source>
        <dbReference type="PROSITE" id="PS51186"/>
    </source>
</evidence>
<reference evidence="2 3" key="1">
    <citation type="journal article" date="2016" name="Nat. Commun.">
        <title>Thousands of microbial genomes shed light on interconnected biogeochemical processes in an aquifer system.</title>
        <authorList>
            <person name="Anantharaman K."/>
            <person name="Brown C.T."/>
            <person name="Hug L.A."/>
            <person name="Sharon I."/>
            <person name="Castelle C.J."/>
            <person name="Probst A.J."/>
            <person name="Thomas B.C."/>
            <person name="Singh A."/>
            <person name="Wilkins M.J."/>
            <person name="Karaoz U."/>
            <person name="Brodie E.L."/>
            <person name="Williams K.H."/>
            <person name="Hubbard S.S."/>
            <person name="Banfield J.F."/>
        </authorList>
    </citation>
    <scope>NUCLEOTIDE SEQUENCE [LARGE SCALE GENOMIC DNA]</scope>
</reference>
<dbReference type="AlphaFoldDB" id="A0A1F4WJ03"/>
<dbReference type="PANTHER" id="PTHR43617">
    <property type="entry name" value="L-AMINO ACID N-ACETYLTRANSFERASE"/>
    <property type="match status" value="1"/>
</dbReference>
<feature type="domain" description="N-acetyltransferase" evidence="1">
    <location>
        <begin position="19"/>
        <end position="161"/>
    </location>
</feature>
<gene>
    <name evidence="2" type="ORF">A2415_02990</name>
</gene>
<name>A0A1F4WJ03_UNCKA</name>
<dbReference type="Gene3D" id="3.40.630.30">
    <property type="match status" value="1"/>
</dbReference>
<dbReference type="SUPFAM" id="SSF55729">
    <property type="entry name" value="Acyl-CoA N-acyltransferases (Nat)"/>
    <property type="match status" value="1"/>
</dbReference>
<dbReference type="PROSITE" id="PS51186">
    <property type="entry name" value="GNAT"/>
    <property type="match status" value="1"/>
</dbReference>
<dbReference type="PANTHER" id="PTHR43617:SF22">
    <property type="entry name" value="L-AMINO ACID N-ACETYLTRANSFERASE AAAT"/>
    <property type="match status" value="1"/>
</dbReference>
<protein>
    <recommendedName>
        <fullName evidence="1">N-acetyltransferase domain-containing protein</fullName>
    </recommendedName>
</protein>
<dbReference type="Pfam" id="PF00583">
    <property type="entry name" value="Acetyltransf_1"/>
    <property type="match status" value="1"/>
</dbReference>
<evidence type="ECO:0000313" key="3">
    <source>
        <dbReference type="Proteomes" id="UP000179113"/>
    </source>
</evidence>
<dbReference type="Proteomes" id="UP000179113">
    <property type="component" value="Unassembled WGS sequence"/>
</dbReference>
<organism evidence="2 3">
    <name type="scientific">candidate division WWE3 bacterium RIFOXYC1_FULL_39_7</name>
    <dbReference type="NCBI Taxonomy" id="1802643"/>
    <lineage>
        <taxon>Bacteria</taxon>
        <taxon>Katanobacteria</taxon>
    </lineage>
</organism>
<dbReference type="CDD" id="cd04301">
    <property type="entry name" value="NAT_SF"/>
    <property type="match status" value="1"/>
</dbReference>
<proteinExistence type="predicted"/>
<dbReference type="GO" id="GO:0016747">
    <property type="term" value="F:acyltransferase activity, transferring groups other than amino-acyl groups"/>
    <property type="evidence" value="ECO:0007669"/>
    <property type="project" value="InterPro"/>
</dbReference>